<organism evidence="2 3">
    <name type="scientific">Danaus plexippus plexippus</name>
    <dbReference type="NCBI Taxonomy" id="278856"/>
    <lineage>
        <taxon>Eukaryota</taxon>
        <taxon>Metazoa</taxon>
        <taxon>Ecdysozoa</taxon>
        <taxon>Arthropoda</taxon>
        <taxon>Hexapoda</taxon>
        <taxon>Insecta</taxon>
        <taxon>Pterygota</taxon>
        <taxon>Neoptera</taxon>
        <taxon>Endopterygota</taxon>
        <taxon>Lepidoptera</taxon>
        <taxon>Glossata</taxon>
        <taxon>Ditrysia</taxon>
        <taxon>Papilionoidea</taxon>
        <taxon>Nymphalidae</taxon>
        <taxon>Danainae</taxon>
        <taxon>Danaini</taxon>
        <taxon>Danaina</taxon>
        <taxon>Danaus</taxon>
        <taxon>Danaus</taxon>
    </lineage>
</organism>
<accession>A0A212EJY0</accession>
<dbReference type="Proteomes" id="UP000007151">
    <property type="component" value="Unassembled WGS sequence"/>
</dbReference>
<name>A0A212EJY0_DANPL</name>
<gene>
    <name evidence="2" type="ORF">KGM_214480</name>
</gene>
<proteinExistence type="predicted"/>
<dbReference type="KEGG" id="dpl:KGM_214480"/>
<dbReference type="EMBL" id="AGBW02014365">
    <property type="protein sequence ID" value="OWR41784.1"/>
    <property type="molecule type" value="Genomic_DNA"/>
</dbReference>
<keyword evidence="3" id="KW-1185">Reference proteome</keyword>
<dbReference type="AlphaFoldDB" id="A0A212EJY0"/>
<feature type="region of interest" description="Disordered" evidence="1">
    <location>
        <begin position="128"/>
        <end position="148"/>
    </location>
</feature>
<reference evidence="2 3" key="1">
    <citation type="journal article" date="2011" name="Cell">
        <title>The monarch butterfly genome yields insights into long-distance migration.</title>
        <authorList>
            <person name="Zhan S."/>
            <person name="Merlin C."/>
            <person name="Boore J.L."/>
            <person name="Reppert S.M."/>
        </authorList>
    </citation>
    <scope>NUCLEOTIDE SEQUENCE [LARGE SCALE GENOMIC DNA]</scope>
    <source>
        <strain evidence="2">F-2</strain>
    </source>
</reference>
<evidence type="ECO:0008006" key="4">
    <source>
        <dbReference type="Google" id="ProtNLM"/>
    </source>
</evidence>
<dbReference type="SUPFAM" id="SSF57362">
    <property type="entry name" value="BPTI-like"/>
    <property type="match status" value="1"/>
</dbReference>
<sequence>MRLDEIRVEPRRRSKHGNFVRCTRRYTPGLCMEPVVPVWSFAFQIQNCTERLGCPVDWRGNRFGTYEGCMRKCLPLIEIYLEILTQDHNNVSSLRIGRYWGSPIGLSVDEQSFLDEDEDYEVLLRKVTVEGPPPDPMDDDADRKFQNIPDIDYYDNEERKDYLDEDLLKN</sequence>
<dbReference type="InParanoid" id="A0A212EJY0"/>
<comment type="caution">
    <text evidence="2">The sequence shown here is derived from an EMBL/GenBank/DDBJ whole genome shotgun (WGS) entry which is preliminary data.</text>
</comment>
<dbReference type="InterPro" id="IPR036880">
    <property type="entry name" value="Kunitz_BPTI_sf"/>
</dbReference>
<protein>
    <recommendedName>
        <fullName evidence="4">BPTI/Kunitz inhibitor domain-containing protein</fullName>
    </recommendedName>
</protein>
<evidence type="ECO:0000313" key="2">
    <source>
        <dbReference type="EMBL" id="OWR41784.1"/>
    </source>
</evidence>
<dbReference type="GO" id="GO:0004867">
    <property type="term" value="F:serine-type endopeptidase inhibitor activity"/>
    <property type="evidence" value="ECO:0007669"/>
    <property type="project" value="InterPro"/>
</dbReference>
<evidence type="ECO:0000313" key="3">
    <source>
        <dbReference type="Proteomes" id="UP000007151"/>
    </source>
</evidence>
<evidence type="ECO:0000256" key="1">
    <source>
        <dbReference type="SAM" id="MobiDB-lite"/>
    </source>
</evidence>